<feature type="compositionally biased region" description="Basic and acidic residues" evidence="1">
    <location>
        <begin position="13"/>
        <end position="49"/>
    </location>
</feature>
<evidence type="ECO:0000256" key="1">
    <source>
        <dbReference type="SAM" id="MobiDB-lite"/>
    </source>
</evidence>
<dbReference type="EMBL" id="SDAM02000137">
    <property type="protein sequence ID" value="KAH6827862.1"/>
    <property type="molecule type" value="Genomic_DNA"/>
</dbReference>
<dbReference type="AlphaFoldDB" id="A0AAD4P6S3"/>
<name>A0AAD4P6S3_PERFH</name>
<feature type="region of interest" description="Disordered" evidence="1">
    <location>
        <begin position="120"/>
        <end position="236"/>
    </location>
</feature>
<dbReference type="Proteomes" id="UP001190926">
    <property type="component" value="Unassembled WGS sequence"/>
</dbReference>
<organism evidence="2 3">
    <name type="scientific">Perilla frutescens var. hirtella</name>
    <name type="common">Perilla citriodora</name>
    <name type="synonym">Perilla setoyensis</name>
    <dbReference type="NCBI Taxonomy" id="608512"/>
    <lineage>
        <taxon>Eukaryota</taxon>
        <taxon>Viridiplantae</taxon>
        <taxon>Streptophyta</taxon>
        <taxon>Embryophyta</taxon>
        <taxon>Tracheophyta</taxon>
        <taxon>Spermatophyta</taxon>
        <taxon>Magnoliopsida</taxon>
        <taxon>eudicotyledons</taxon>
        <taxon>Gunneridae</taxon>
        <taxon>Pentapetalae</taxon>
        <taxon>asterids</taxon>
        <taxon>lamiids</taxon>
        <taxon>Lamiales</taxon>
        <taxon>Lamiaceae</taxon>
        <taxon>Nepetoideae</taxon>
        <taxon>Elsholtzieae</taxon>
        <taxon>Perilla</taxon>
    </lineage>
</organism>
<feature type="compositionally biased region" description="Basic and acidic residues" evidence="1">
    <location>
        <begin position="151"/>
        <end position="163"/>
    </location>
</feature>
<reference evidence="2 3" key="1">
    <citation type="journal article" date="2021" name="Nat. Commun.">
        <title>Incipient diploidization of the medicinal plant Perilla within 10,000 years.</title>
        <authorList>
            <person name="Zhang Y."/>
            <person name="Shen Q."/>
            <person name="Leng L."/>
            <person name="Zhang D."/>
            <person name="Chen S."/>
            <person name="Shi Y."/>
            <person name="Ning Z."/>
            <person name="Chen S."/>
        </authorList>
    </citation>
    <scope>NUCLEOTIDE SEQUENCE [LARGE SCALE GENOMIC DNA]</scope>
    <source>
        <strain evidence="3">cv. PC099</strain>
    </source>
</reference>
<feature type="region of interest" description="Disordered" evidence="1">
    <location>
        <begin position="276"/>
        <end position="361"/>
    </location>
</feature>
<evidence type="ECO:0000313" key="3">
    <source>
        <dbReference type="Proteomes" id="UP001190926"/>
    </source>
</evidence>
<proteinExistence type="predicted"/>
<gene>
    <name evidence="2" type="ORF">C2S53_015784</name>
</gene>
<feature type="compositionally biased region" description="Low complexity" evidence="1">
    <location>
        <begin position="173"/>
        <end position="183"/>
    </location>
</feature>
<comment type="caution">
    <text evidence="2">The sequence shown here is derived from an EMBL/GenBank/DDBJ whole genome shotgun (WGS) entry which is preliminary data.</text>
</comment>
<feature type="compositionally biased region" description="Low complexity" evidence="1">
    <location>
        <begin position="219"/>
        <end position="232"/>
    </location>
</feature>
<accession>A0AAD4P6S3</accession>
<feature type="region of interest" description="Disordered" evidence="1">
    <location>
        <begin position="1"/>
        <end position="96"/>
    </location>
</feature>
<feature type="compositionally biased region" description="Basic and acidic residues" evidence="1">
    <location>
        <begin position="319"/>
        <end position="340"/>
    </location>
</feature>
<feature type="compositionally biased region" description="Polar residues" evidence="1">
    <location>
        <begin position="296"/>
        <end position="316"/>
    </location>
</feature>
<evidence type="ECO:0000313" key="2">
    <source>
        <dbReference type="EMBL" id="KAH6827862.1"/>
    </source>
</evidence>
<keyword evidence="3" id="KW-1185">Reference proteome</keyword>
<feature type="compositionally biased region" description="Acidic residues" evidence="1">
    <location>
        <begin position="74"/>
        <end position="90"/>
    </location>
</feature>
<sequence>MQQPSSPKFSQEGVRRPKKAAEGKSRKTCEVQEDNEKGCDDNRVNELHPNDQSQAQMRRPKKAATETVISIVNSDEDTDPEEIGIEEVDESEFRKRRQLVSEIGSSTWQERNEGYFAATSAKNVNRVTKKIPSTEKNDKNQRKRKVSSYSESKKKVEVVRDEVYSSTSEFTDSHSNSESNSDNVTTSLQDDEVISCGANNGMGLGVASRTRSKMGGIRKPSSIDSKSSPTDSGYHSITCDNFKVESSDDRIELLGSFAEACEVQNNKLVKVSVENDENCSKQGSHAVENASERSLKNLQSKESNCEQSVLESQKFSQEGVRRSKKAAEGKSRKTREVHEDDEKDCDDNGVNELHPNDQSQA</sequence>
<protein>
    <submittedName>
        <fullName evidence="2">Uncharacterized protein</fullName>
    </submittedName>
</protein>